<protein>
    <submittedName>
        <fullName evidence="1">Uncharacterized protein</fullName>
    </submittedName>
</protein>
<sequence>MLYRRWLMASPVKRSPRSVEGWATGATWEVSSPLSLYLRASLSGILDQLHNLDAGSRNDIAIKVTLPPSWALDQILGKSWEHTTQRTTYRIGLASQALRQASSLVKVLAYPLTSHDPAFCSIISWSENGPWLLDTMLDMSMEQKRWNDIHTISPASTVELILDVIDGATGNADPAVFIKSKGLTLLVLSCAEWASGPGDLILDDETGNSARLVFCKALAMLAQASMLHASIARLVDSKLLRELSFLSSQFSILGDGTDTWRMSVILKRYMPSSNEEDSETVYGPSTIQDKELRNYVERLHIADEMPSSPVIETKRRSEVPNDCSELEKPVLVFLSNADDASQNMLFDIVARACCMVDEIFINEDMPSTPIATFLITLLISVFSTFDFRAPDNGAYSH</sequence>
<organism evidence="1 2">
    <name type="scientific">Trichothecium roseum</name>
    <dbReference type="NCBI Taxonomy" id="47278"/>
    <lineage>
        <taxon>Eukaryota</taxon>
        <taxon>Fungi</taxon>
        <taxon>Dikarya</taxon>
        <taxon>Ascomycota</taxon>
        <taxon>Pezizomycotina</taxon>
        <taxon>Sordariomycetes</taxon>
        <taxon>Hypocreomycetidae</taxon>
        <taxon>Hypocreales</taxon>
        <taxon>Hypocreales incertae sedis</taxon>
        <taxon>Trichothecium</taxon>
    </lineage>
</organism>
<name>A0ACC0VB60_9HYPO</name>
<dbReference type="EMBL" id="CM047940">
    <property type="protein sequence ID" value="KAI9903624.1"/>
    <property type="molecule type" value="Genomic_DNA"/>
</dbReference>
<evidence type="ECO:0000313" key="2">
    <source>
        <dbReference type="Proteomes" id="UP001163324"/>
    </source>
</evidence>
<dbReference type="Proteomes" id="UP001163324">
    <property type="component" value="Chromosome 1"/>
</dbReference>
<comment type="caution">
    <text evidence="1">The sequence shown here is derived from an EMBL/GenBank/DDBJ whole genome shotgun (WGS) entry which is preliminary data.</text>
</comment>
<evidence type="ECO:0000313" key="1">
    <source>
        <dbReference type="EMBL" id="KAI9903624.1"/>
    </source>
</evidence>
<proteinExistence type="predicted"/>
<reference evidence="1" key="1">
    <citation type="submission" date="2022-10" db="EMBL/GenBank/DDBJ databases">
        <title>Complete Genome of Trichothecium roseum strain YXFP-22015, a Plant Pathogen Isolated from Citrus.</title>
        <authorList>
            <person name="Wang Y."/>
            <person name="Zhu L."/>
        </authorList>
    </citation>
    <scope>NUCLEOTIDE SEQUENCE</scope>
    <source>
        <strain evidence="1">YXFP-22015</strain>
    </source>
</reference>
<keyword evidence="2" id="KW-1185">Reference proteome</keyword>
<accession>A0ACC0VB60</accession>
<gene>
    <name evidence="1" type="ORF">N3K66_000153</name>
</gene>